<protein>
    <submittedName>
        <fullName evidence="2">Uncharacterized protein</fullName>
    </submittedName>
</protein>
<feature type="compositionally biased region" description="Basic and acidic residues" evidence="1">
    <location>
        <begin position="84"/>
        <end position="98"/>
    </location>
</feature>
<reference evidence="2 3" key="1">
    <citation type="submission" date="2016-10" db="EMBL/GenBank/DDBJ databases">
        <title>The genome sequence of Colletotrichum fioriniae PJ7.</title>
        <authorList>
            <person name="Baroncelli R."/>
        </authorList>
    </citation>
    <scope>NUCLEOTIDE SEQUENCE [LARGE SCALE GENOMIC DNA]</scope>
    <source>
        <strain evidence="2 3">IMI 309622</strain>
    </source>
</reference>
<evidence type="ECO:0000256" key="1">
    <source>
        <dbReference type="SAM" id="MobiDB-lite"/>
    </source>
</evidence>
<evidence type="ECO:0000313" key="3">
    <source>
        <dbReference type="Proteomes" id="UP001240678"/>
    </source>
</evidence>
<dbReference type="GeneID" id="85331780"/>
<dbReference type="RefSeq" id="XP_060319671.1">
    <property type="nucleotide sequence ID" value="XM_060448233.1"/>
</dbReference>
<accession>A0AAI9Z8Q7</accession>
<name>A0AAI9Z8Q7_9PEZI</name>
<dbReference type="AlphaFoldDB" id="A0AAI9Z8Q7"/>
<organism evidence="2 3">
    <name type="scientific">Colletotrichum costaricense</name>
    <dbReference type="NCBI Taxonomy" id="1209916"/>
    <lineage>
        <taxon>Eukaryota</taxon>
        <taxon>Fungi</taxon>
        <taxon>Dikarya</taxon>
        <taxon>Ascomycota</taxon>
        <taxon>Pezizomycotina</taxon>
        <taxon>Sordariomycetes</taxon>
        <taxon>Hypocreomycetidae</taxon>
        <taxon>Glomerellales</taxon>
        <taxon>Glomerellaceae</taxon>
        <taxon>Colletotrichum</taxon>
        <taxon>Colletotrichum acutatum species complex</taxon>
    </lineage>
</organism>
<dbReference type="Proteomes" id="UP001240678">
    <property type="component" value="Unassembled WGS sequence"/>
</dbReference>
<sequence length="222" mass="24490">FISSHLALLSRTYLPEGETSTSESNAAFVVVFVKGTAYSRLLLAIADTASQAANTSCAAIHRISDCPPALNTECSRSKQTAASEQHRFQKKEREKKGESSLIYPSTRRLPRVPPFSNTHFSGLAQQPASVSRHSHLSTHPTCKKDSDPAHTHEYPYDISNQRPIPPLRFWWFAPLSLGRLAPSVKEQRNAKLAKLPPSLPSGVLFAAKPNFEPTRVEFPSSV</sequence>
<proteinExistence type="predicted"/>
<comment type="caution">
    <text evidence="2">The sequence shown here is derived from an EMBL/GenBank/DDBJ whole genome shotgun (WGS) entry which is preliminary data.</text>
</comment>
<gene>
    <name evidence="2" type="ORF">CCOS01_00036</name>
</gene>
<dbReference type="EMBL" id="MOOE01000001">
    <property type="protein sequence ID" value="KAK1538722.1"/>
    <property type="molecule type" value="Genomic_DNA"/>
</dbReference>
<evidence type="ECO:0000313" key="2">
    <source>
        <dbReference type="EMBL" id="KAK1538722.1"/>
    </source>
</evidence>
<keyword evidence="3" id="KW-1185">Reference proteome</keyword>
<feature type="non-terminal residue" evidence="2">
    <location>
        <position position="1"/>
    </location>
</feature>
<feature type="region of interest" description="Disordered" evidence="1">
    <location>
        <begin position="77"/>
        <end position="100"/>
    </location>
</feature>